<name>R7WF13_AEGTA</name>
<dbReference type="AlphaFoldDB" id="R7WF13"/>
<proteinExistence type="predicted"/>
<dbReference type="EnsemblPlants" id="EMT19450">
    <property type="protein sequence ID" value="EMT19450"/>
    <property type="gene ID" value="F775_52336"/>
</dbReference>
<reference evidence="1" key="1">
    <citation type="submission" date="2015-06" db="UniProtKB">
        <authorList>
            <consortium name="EnsemblPlants"/>
        </authorList>
    </citation>
    <scope>IDENTIFICATION</scope>
</reference>
<accession>R7WF13</accession>
<evidence type="ECO:0000313" key="1">
    <source>
        <dbReference type="EnsemblPlants" id="EMT19450"/>
    </source>
</evidence>
<dbReference type="ExpressionAtlas" id="R7WF13">
    <property type="expression patterns" value="baseline"/>
</dbReference>
<protein>
    <submittedName>
        <fullName evidence="1">Uncharacterized protein</fullName>
    </submittedName>
</protein>
<sequence length="313" mass="33711">MLEVAAVVAMEGSPPASGVPRPRDQRDCQAEVIISRRAPPSLLVSHSGYGLPLPLDPALLLLRFRFQAVAEGRLSISILPIWSTGGEPGCVRRRWRPASAPYKPGQSSAEAMTSVGFDSHALERDSSQISPVNKTQLNRKSYEMACKSSGGSQVYCQQFQFNRVVAIIVRLPTGGAETALYSSRIRCPEPELSGHLQHTVLAARRWRRRRRGAGEGLDAGGGSQPYPIAPSRNFQATYSTRCSRRAVGAGVGGDTGSLRSRGCVLCLIFDATSSWRGGRKAGKPAAEFFSGMRGSGDAGAGEQETSHPQRRFK</sequence>
<organism evidence="1">
    <name type="scientific">Aegilops tauschii</name>
    <name type="common">Tausch's goatgrass</name>
    <name type="synonym">Aegilops squarrosa</name>
    <dbReference type="NCBI Taxonomy" id="37682"/>
    <lineage>
        <taxon>Eukaryota</taxon>
        <taxon>Viridiplantae</taxon>
        <taxon>Streptophyta</taxon>
        <taxon>Embryophyta</taxon>
        <taxon>Tracheophyta</taxon>
        <taxon>Spermatophyta</taxon>
        <taxon>Magnoliopsida</taxon>
        <taxon>Liliopsida</taxon>
        <taxon>Poales</taxon>
        <taxon>Poaceae</taxon>
        <taxon>BOP clade</taxon>
        <taxon>Pooideae</taxon>
        <taxon>Triticodae</taxon>
        <taxon>Triticeae</taxon>
        <taxon>Triticinae</taxon>
        <taxon>Aegilops</taxon>
    </lineage>
</organism>